<gene>
    <name evidence="2" type="ORF">AAX28_01648</name>
</gene>
<dbReference type="Gene3D" id="3.40.50.300">
    <property type="entry name" value="P-loop containing nucleotide triphosphate hydrolases"/>
    <property type="match status" value="1"/>
</dbReference>
<dbReference type="RefSeq" id="WP_066179472.1">
    <property type="nucleotide sequence ID" value="NZ_LDIR01000003.1"/>
</dbReference>
<dbReference type="InterPro" id="IPR011646">
    <property type="entry name" value="KAP_P-loop"/>
</dbReference>
<sequence>MIITTNTIQDRLIELLNSTQSFGIALNGKWGVGKTFFWNRLTEEKFSDKKTAYISLFGVENIFDIERKIIFQISTKDRFITNAKDKIKDFKTTLGLKDEDTNFGLTGSILGIGLSLFEKKDFENVIVCFDDFERISDKLNLKDVLGLISELKEQKKCTVVLILNKDELKEDDLSKYKDKIVDYDFNYEPTVVESFSLIKDNLKAFKEYPLEYFQKYEINNIRIMKRVINALNDYACFEESLKDYKDIERELVENILEMSTINALKLSVDFEKLSKYSNPYDLDELANQEYGQPKKEKQRNDDYEELLKYINFGNSGYFYMSDITFNVVDYIKNSIVDKDSLQNSINERIKKEKYSSIQEQIRKCTHKARYDLNYSYNQYTKDLFNILESNQNNIIEIINADNFLFYIQQLEEFDSENIEKYKKFAIDLLKKYLYIELKGDRYSRWVNQTISNIKNFDIALNDYYNDFEKNMKNEKISSLESITNLMLNPIRKISWGEEPDLLAQVNENDIEQYFYQDMNFVDDSLTFLVNSISRHGNFKIFRNKLLNVIKRINQNGNKDQQVKMKTILEYLKEE</sequence>
<evidence type="ECO:0000259" key="1">
    <source>
        <dbReference type="Pfam" id="PF07693"/>
    </source>
</evidence>
<dbReference type="EMBL" id="LDIR01000003">
    <property type="protein sequence ID" value="OCL90829.1"/>
    <property type="molecule type" value="Genomic_DNA"/>
</dbReference>
<reference evidence="2 3" key="1">
    <citation type="submission" date="2015-05" db="EMBL/GenBank/DDBJ databases">
        <authorList>
            <person name="Rovetto F."/>
            <person name="Cocolin L."/>
            <person name="Illeghems K."/>
            <person name="Van Nieuwerburgh F."/>
            <person name="Houf K."/>
        </authorList>
    </citation>
    <scope>NUCLEOTIDE SEQUENCE [LARGE SCALE GENOMIC DNA]</scope>
    <source>
        <strain evidence="2 3">117434</strain>
    </source>
</reference>
<dbReference type="SUPFAM" id="SSF52540">
    <property type="entry name" value="P-loop containing nucleoside triphosphate hydrolases"/>
    <property type="match status" value="1"/>
</dbReference>
<feature type="domain" description="KAP NTPase" evidence="1">
    <location>
        <begin position="8"/>
        <end position="48"/>
    </location>
</feature>
<keyword evidence="3" id="KW-1185">Reference proteome</keyword>
<evidence type="ECO:0000313" key="3">
    <source>
        <dbReference type="Proteomes" id="UP000093159"/>
    </source>
</evidence>
<proteinExistence type="predicted"/>
<dbReference type="InterPro" id="IPR027417">
    <property type="entry name" value="P-loop_NTPase"/>
</dbReference>
<name>A0ABX2YDA4_9BACT</name>
<evidence type="ECO:0000313" key="2">
    <source>
        <dbReference type="EMBL" id="OCL90829.1"/>
    </source>
</evidence>
<dbReference type="Pfam" id="PF07693">
    <property type="entry name" value="KAP_NTPase"/>
    <property type="match status" value="1"/>
</dbReference>
<dbReference type="Proteomes" id="UP000093159">
    <property type="component" value="Unassembled WGS sequence"/>
</dbReference>
<protein>
    <recommendedName>
        <fullName evidence="1">KAP NTPase domain-containing protein</fullName>
    </recommendedName>
</protein>
<accession>A0ABX2YDA4</accession>
<comment type="caution">
    <text evidence="2">The sequence shown here is derived from an EMBL/GenBank/DDBJ whole genome shotgun (WGS) entry which is preliminary data.</text>
</comment>
<organism evidence="2 3">
    <name type="scientific">Arcobacter porcinus</name>
    <dbReference type="NCBI Taxonomy" id="1935204"/>
    <lineage>
        <taxon>Bacteria</taxon>
        <taxon>Pseudomonadati</taxon>
        <taxon>Campylobacterota</taxon>
        <taxon>Epsilonproteobacteria</taxon>
        <taxon>Campylobacterales</taxon>
        <taxon>Arcobacteraceae</taxon>
        <taxon>Arcobacter</taxon>
    </lineage>
</organism>